<organism evidence="8 9">
    <name type="scientific">Malassezia globosa (strain ATCC MYA-4612 / CBS 7966)</name>
    <name type="common">Dandruff-associated fungus</name>
    <dbReference type="NCBI Taxonomy" id="425265"/>
    <lineage>
        <taxon>Eukaryota</taxon>
        <taxon>Fungi</taxon>
        <taxon>Dikarya</taxon>
        <taxon>Basidiomycota</taxon>
        <taxon>Ustilaginomycotina</taxon>
        <taxon>Malasseziomycetes</taxon>
        <taxon>Malasseziales</taxon>
        <taxon>Malasseziaceae</taxon>
        <taxon>Malassezia</taxon>
    </lineage>
</organism>
<dbReference type="OMA" id="HIRISRW"/>
<sequence length="546" mass="59599">MSNGDSLAALPVHAIAASKKYLVALTGGNILLYDVRTGERLAALDACVDPSVAPVSLAGFPRLCAISPRETYVAVASDDKVLRVWDTSNVAYGQEVLVQRLAKRTGAMQWVQDDEIIVADKFGDVWSFEIDPSRYMLDQPQQQQPQQKEPSAIVADADTDDQTLQPKLGHVSMVTCLAFLRDHETSPKSIVTCDRDEHIRISRWGPRRAAHIVEQYLLGSRSCVGALTVVPADRASRAGLPCSSQPVLVTSDGGACLRVWCCHADGKYRLHATVHLDVHALLEHVTVDAAIERRREKDAGNLAAKDTVFDPHKTEPETKRQKSDEHQECNSSTADSQPSLVIHHLSHFISDDRDWLLVCIEGARAVFVVPLDHLTKDRSTPALPVIVTCRMNAPILDVSLVPEASGGDRSGAPKLWLCCDDRPGMGSGPSVSEFAWRDDHFEACEVPPMNTSLRALVAPDSSAATTPRASASPAALSKLCLYSQIMTWPKPPQPNADGTPFLSYAWGDRSETVARQMYDRFQSGKRAAGRARNQASIQQQFGGNNS</sequence>
<protein>
    <submittedName>
        <fullName evidence="8">Uncharacterized protein</fullName>
    </submittedName>
</protein>
<dbReference type="PANTHER" id="PTHR16288:SF0">
    <property type="entry name" value="TRNA (GUANINE-N(7)-)-METHYLTRANSFERASE NON-CATALYTIC SUBUNIT WDR4"/>
    <property type="match status" value="1"/>
</dbReference>
<dbReference type="InterPro" id="IPR001680">
    <property type="entry name" value="WD40_rpt"/>
</dbReference>
<dbReference type="EMBL" id="AAYY01000008">
    <property type="protein sequence ID" value="EDP43295.1"/>
    <property type="molecule type" value="Genomic_DNA"/>
</dbReference>
<feature type="repeat" description="WD" evidence="6">
    <location>
        <begin position="65"/>
        <end position="89"/>
    </location>
</feature>
<dbReference type="VEuPathDB" id="FungiDB:MGL_2305"/>
<accession>A8Q340</accession>
<dbReference type="InterPro" id="IPR015943">
    <property type="entry name" value="WD40/YVTN_repeat-like_dom_sf"/>
</dbReference>
<evidence type="ECO:0000256" key="2">
    <source>
        <dbReference type="ARBA" id="ARBA00022574"/>
    </source>
</evidence>
<feature type="region of interest" description="Disordered" evidence="7">
    <location>
        <begin position="524"/>
        <end position="546"/>
    </location>
</feature>
<keyword evidence="2 6" id="KW-0853">WD repeat</keyword>
<dbReference type="Pfam" id="PF00400">
    <property type="entry name" value="WD40"/>
    <property type="match status" value="2"/>
</dbReference>
<dbReference type="AlphaFoldDB" id="A8Q340"/>
<evidence type="ECO:0000313" key="9">
    <source>
        <dbReference type="Proteomes" id="UP000008837"/>
    </source>
</evidence>
<evidence type="ECO:0000256" key="6">
    <source>
        <dbReference type="PROSITE-ProRule" id="PRU00221"/>
    </source>
</evidence>
<dbReference type="RefSeq" id="XP_001730509.1">
    <property type="nucleotide sequence ID" value="XM_001730457.1"/>
</dbReference>
<dbReference type="GO" id="GO:0036265">
    <property type="term" value="P:RNA (guanine-N7)-methylation"/>
    <property type="evidence" value="ECO:0007669"/>
    <property type="project" value="InterPro"/>
</dbReference>
<dbReference type="GO" id="GO:0005829">
    <property type="term" value="C:cytosol"/>
    <property type="evidence" value="ECO:0007669"/>
    <property type="project" value="TreeGrafter"/>
</dbReference>
<dbReference type="PROSITE" id="PS50082">
    <property type="entry name" value="WD_REPEATS_2"/>
    <property type="match status" value="1"/>
</dbReference>
<evidence type="ECO:0000256" key="1">
    <source>
        <dbReference type="ARBA" id="ARBA00004123"/>
    </source>
</evidence>
<keyword evidence="5" id="KW-0539">Nucleus</keyword>
<feature type="compositionally biased region" description="Polar residues" evidence="7">
    <location>
        <begin position="533"/>
        <end position="546"/>
    </location>
</feature>
<dbReference type="STRING" id="425265.A8Q340"/>
<reference evidence="8 9" key="1">
    <citation type="journal article" date="2007" name="Proc. Natl. Acad. Sci. U.S.A.">
        <title>Dandruff-associated Malassezia genomes reveal convergent and divergent virulence traits shared with plant and human fungal pathogens.</title>
        <authorList>
            <person name="Xu J."/>
            <person name="Saunders C.W."/>
            <person name="Hu P."/>
            <person name="Grant R.A."/>
            <person name="Boekhout T."/>
            <person name="Kuramae E.E."/>
            <person name="Kronstad J.W."/>
            <person name="Deangelis Y.M."/>
            <person name="Reeder N.L."/>
            <person name="Johnstone K.R."/>
            <person name="Leland M."/>
            <person name="Fieno A.M."/>
            <person name="Begley W.M."/>
            <person name="Sun Y."/>
            <person name="Lacey M.P."/>
            <person name="Chaudhary T."/>
            <person name="Keough T."/>
            <person name="Chu L."/>
            <person name="Sears R."/>
            <person name="Yuan B."/>
            <person name="Dawson T.L.Jr."/>
        </authorList>
    </citation>
    <scope>NUCLEOTIDE SEQUENCE [LARGE SCALE GENOMIC DNA]</scope>
    <source>
        <strain evidence="9">ATCC MYA-4612 / CBS 7966</strain>
    </source>
</reference>
<dbReference type="GO" id="GO:0043527">
    <property type="term" value="C:tRNA methyltransferase complex"/>
    <property type="evidence" value="ECO:0007669"/>
    <property type="project" value="TreeGrafter"/>
</dbReference>
<dbReference type="Gene3D" id="2.130.10.10">
    <property type="entry name" value="YVTN repeat-like/Quinoprotein amine dehydrogenase"/>
    <property type="match status" value="2"/>
</dbReference>
<keyword evidence="9" id="KW-1185">Reference proteome</keyword>
<dbReference type="OrthoDB" id="339900at2759"/>
<proteinExistence type="predicted"/>
<dbReference type="SUPFAM" id="SSF50978">
    <property type="entry name" value="WD40 repeat-like"/>
    <property type="match status" value="1"/>
</dbReference>
<dbReference type="PANTHER" id="PTHR16288">
    <property type="entry name" value="WD40 REPEAT PROTEIN 4"/>
    <property type="match status" value="1"/>
</dbReference>
<dbReference type="KEGG" id="mgl:MGL_2305"/>
<dbReference type="InParanoid" id="A8Q340"/>
<keyword evidence="3" id="KW-0819">tRNA processing</keyword>
<gene>
    <name evidence="8" type="ORF">MGL_2305</name>
</gene>
<evidence type="ECO:0000256" key="7">
    <source>
        <dbReference type="SAM" id="MobiDB-lite"/>
    </source>
</evidence>
<dbReference type="GO" id="GO:0006400">
    <property type="term" value="P:tRNA modification"/>
    <property type="evidence" value="ECO:0007669"/>
    <property type="project" value="TreeGrafter"/>
</dbReference>
<dbReference type="InterPro" id="IPR036322">
    <property type="entry name" value="WD40_repeat_dom_sf"/>
</dbReference>
<evidence type="ECO:0000256" key="5">
    <source>
        <dbReference type="ARBA" id="ARBA00023242"/>
    </source>
</evidence>
<comment type="subcellular location">
    <subcellularLocation>
        <location evidence="1">Nucleus</location>
    </subcellularLocation>
</comment>
<dbReference type="InterPro" id="IPR028884">
    <property type="entry name" value="Trm82"/>
</dbReference>
<evidence type="ECO:0000256" key="3">
    <source>
        <dbReference type="ARBA" id="ARBA00022694"/>
    </source>
</evidence>
<evidence type="ECO:0000313" key="8">
    <source>
        <dbReference type="EMBL" id="EDP43295.1"/>
    </source>
</evidence>
<evidence type="ECO:0000256" key="4">
    <source>
        <dbReference type="ARBA" id="ARBA00022737"/>
    </source>
</evidence>
<feature type="region of interest" description="Disordered" evidence="7">
    <location>
        <begin position="302"/>
        <end position="335"/>
    </location>
</feature>
<dbReference type="GO" id="GO:0005634">
    <property type="term" value="C:nucleus"/>
    <property type="evidence" value="ECO:0007669"/>
    <property type="project" value="UniProtKB-SubCell"/>
</dbReference>
<comment type="caution">
    <text evidence="8">The sequence shown here is derived from an EMBL/GenBank/DDBJ whole genome shotgun (WGS) entry which is preliminary data.</text>
</comment>
<dbReference type="SMART" id="SM00320">
    <property type="entry name" value="WD40"/>
    <property type="match status" value="3"/>
</dbReference>
<feature type="compositionally biased region" description="Basic and acidic residues" evidence="7">
    <location>
        <begin position="307"/>
        <end position="328"/>
    </location>
</feature>
<keyword evidence="4" id="KW-0677">Repeat</keyword>
<name>A8Q340_MALGO</name>
<dbReference type="GeneID" id="5854816"/>
<dbReference type="Proteomes" id="UP000008837">
    <property type="component" value="Unassembled WGS sequence"/>
</dbReference>